<keyword evidence="7" id="KW-1185">Reference proteome</keyword>
<dbReference type="AlphaFoldDB" id="A0AAV1KMY4"/>
<keyword evidence="3 5" id="KW-1133">Transmembrane helix</keyword>
<reference evidence="6 7" key="1">
    <citation type="submission" date="2023-11" db="EMBL/GenBank/DDBJ databases">
        <authorList>
            <person name="Hedman E."/>
            <person name="Englund M."/>
            <person name="Stromberg M."/>
            <person name="Nyberg Akerstrom W."/>
            <person name="Nylinder S."/>
            <person name="Jareborg N."/>
            <person name="Kallberg Y."/>
            <person name="Kronander E."/>
        </authorList>
    </citation>
    <scope>NUCLEOTIDE SEQUENCE [LARGE SCALE GENOMIC DNA]</scope>
</reference>
<evidence type="ECO:0000256" key="1">
    <source>
        <dbReference type="ARBA" id="ARBA00004141"/>
    </source>
</evidence>
<feature type="transmembrane region" description="Helical" evidence="5">
    <location>
        <begin position="440"/>
        <end position="462"/>
    </location>
</feature>
<dbReference type="InterPro" id="IPR011701">
    <property type="entry name" value="MFS"/>
</dbReference>
<proteinExistence type="predicted"/>
<feature type="transmembrane region" description="Helical" evidence="5">
    <location>
        <begin position="152"/>
        <end position="179"/>
    </location>
</feature>
<feature type="transmembrane region" description="Helical" evidence="5">
    <location>
        <begin position="280"/>
        <end position="298"/>
    </location>
</feature>
<feature type="transmembrane region" description="Helical" evidence="5">
    <location>
        <begin position="32"/>
        <end position="52"/>
    </location>
</feature>
<feature type="transmembrane region" description="Helical" evidence="5">
    <location>
        <begin position="369"/>
        <end position="386"/>
    </location>
</feature>
<name>A0AAV1KMY4_9NEOP</name>
<sequence>MTQNEEVLTDTNPNINMDIETHRKKFRITMELPLFFTLIAVSLSGAVIRNMILYRTCVHSLKHSKEECQGFLSPTKANNTNHLEEEVQKYEAFVSMVRLIIESLAPACLSLFLGVWSDTHGRKPLVVWPLLGMSISGTLTVVYSMLDGFGPWWYVLTVIPTSFTGGFTSLFTGAFCYVSDITTVEKRSFRMTVVEAAVSVGSVIGSMASSYVLRAVGHVYLLLITVTLQVAAYVFTNVCLEESLPGAVQGTLSSVLDFSLVKEMVHKCFKKRPNHGRAQILLLTCANSLSVFIMYGLMNLEYDYTRAKLNWVIRQYTMYAAVNTTISFLGSFIGVLLLQRIFRISDLSFSVVAFLSSTTEYVIKTFAVTTWYMYLGAGVSLFKRLSSPLIRSMLTKMLPVEDIAKGFALMCAVEAISSLISPALYSSLYVSTIKCFPGAIYVLSSGITGLCILFLGFVQCFIWKGSQISFQQVEEEDTS</sequence>
<dbReference type="PANTHER" id="PTHR23507:SF39">
    <property type="entry name" value="GH23453P-RELATED"/>
    <property type="match status" value="1"/>
</dbReference>
<evidence type="ECO:0000256" key="3">
    <source>
        <dbReference type="ARBA" id="ARBA00022989"/>
    </source>
</evidence>
<evidence type="ECO:0000256" key="4">
    <source>
        <dbReference type="ARBA" id="ARBA00023136"/>
    </source>
</evidence>
<dbReference type="EMBL" id="CAVLGL010000068">
    <property type="protein sequence ID" value="CAK1584421.1"/>
    <property type="molecule type" value="Genomic_DNA"/>
</dbReference>
<organism evidence="6 7">
    <name type="scientific">Parnassius mnemosyne</name>
    <name type="common">clouded apollo</name>
    <dbReference type="NCBI Taxonomy" id="213953"/>
    <lineage>
        <taxon>Eukaryota</taxon>
        <taxon>Metazoa</taxon>
        <taxon>Ecdysozoa</taxon>
        <taxon>Arthropoda</taxon>
        <taxon>Hexapoda</taxon>
        <taxon>Insecta</taxon>
        <taxon>Pterygota</taxon>
        <taxon>Neoptera</taxon>
        <taxon>Endopterygota</taxon>
        <taxon>Lepidoptera</taxon>
        <taxon>Glossata</taxon>
        <taxon>Ditrysia</taxon>
        <taxon>Papilionoidea</taxon>
        <taxon>Papilionidae</taxon>
        <taxon>Parnassiinae</taxon>
        <taxon>Parnassini</taxon>
        <taxon>Parnassius</taxon>
        <taxon>Driopa</taxon>
    </lineage>
</organism>
<evidence type="ECO:0008006" key="8">
    <source>
        <dbReference type="Google" id="ProtNLM"/>
    </source>
</evidence>
<keyword evidence="2 5" id="KW-0812">Transmembrane</keyword>
<dbReference type="SUPFAM" id="SSF103473">
    <property type="entry name" value="MFS general substrate transporter"/>
    <property type="match status" value="1"/>
</dbReference>
<evidence type="ECO:0000256" key="2">
    <source>
        <dbReference type="ARBA" id="ARBA00022692"/>
    </source>
</evidence>
<comment type="caution">
    <text evidence="6">The sequence shown here is derived from an EMBL/GenBank/DDBJ whole genome shotgun (WGS) entry which is preliminary data.</text>
</comment>
<evidence type="ECO:0000313" key="6">
    <source>
        <dbReference type="EMBL" id="CAK1584421.1"/>
    </source>
</evidence>
<feature type="transmembrane region" description="Helical" evidence="5">
    <location>
        <begin position="219"/>
        <end position="240"/>
    </location>
</feature>
<feature type="transmembrane region" description="Helical" evidence="5">
    <location>
        <begin position="125"/>
        <end position="146"/>
    </location>
</feature>
<dbReference type="Proteomes" id="UP001314205">
    <property type="component" value="Unassembled WGS sequence"/>
</dbReference>
<dbReference type="Pfam" id="PF07690">
    <property type="entry name" value="MFS_1"/>
    <property type="match status" value="1"/>
</dbReference>
<comment type="subcellular location">
    <subcellularLocation>
        <location evidence="1">Membrane</location>
        <topology evidence="1">Multi-pass membrane protein</topology>
    </subcellularLocation>
</comment>
<feature type="transmembrane region" description="Helical" evidence="5">
    <location>
        <begin position="407"/>
        <end position="428"/>
    </location>
</feature>
<dbReference type="InterPro" id="IPR036259">
    <property type="entry name" value="MFS_trans_sf"/>
</dbReference>
<gene>
    <name evidence="6" type="ORF">PARMNEM_LOCUS5660</name>
</gene>
<feature type="transmembrane region" description="Helical" evidence="5">
    <location>
        <begin position="318"/>
        <end position="337"/>
    </location>
</feature>
<evidence type="ECO:0000256" key="5">
    <source>
        <dbReference type="SAM" id="Phobius"/>
    </source>
</evidence>
<dbReference type="GO" id="GO:0016020">
    <property type="term" value="C:membrane"/>
    <property type="evidence" value="ECO:0007669"/>
    <property type="project" value="UniProtKB-SubCell"/>
</dbReference>
<dbReference type="GO" id="GO:0022857">
    <property type="term" value="F:transmembrane transporter activity"/>
    <property type="evidence" value="ECO:0007669"/>
    <property type="project" value="InterPro"/>
</dbReference>
<protein>
    <recommendedName>
        <fullName evidence="8">Proton-coupled folate transporter</fullName>
    </recommendedName>
</protein>
<evidence type="ECO:0000313" key="7">
    <source>
        <dbReference type="Proteomes" id="UP001314205"/>
    </source>
</evidence>
<accession>A0AAV1KMY4</accession>
<dbReference type="PANTHER" id="PTHR23507">
    <property type="entry name" value="ZGC:174356"/>
    <property type="match status" value="1"/>
</dbReference>
<keyword evidence="4 5" id="KW-0472">Membrane</keyword>
<dbReference type="Gene3D" id="1.20.1250.20">
    <property type="entry name" value="MFS general substrate transporter like domains"/>
    <property type="match status" value="1"/>
</dbReference>
<feature type="transmembrane region" description="Helical" evidence="5">
    <location>
        <begin position="92"/>
        <end position="113"/>
    </location>
</feature>